<dbReference type="EMBL" id="QGNW01002122">
    <property type="protein sequence ID" value="RVW25179.1"/>
    <property type="molecule type" value="Genomic_DNA"/>
</dbReference>
<gene>
    <name evidence="2" type="ORF">CK203_111483</name>
</gene>
<evidence type="ECO:0000313" key="3">
    <source>
        <dbReference type="Proteomes" id="UP000288805"/>
    </source>
</evidence>
<dbReference type="PANTHER" id="PTHR46890">
    <property type="entry name" value="NON-LTR RETROLELEMENT REVERSE TRANSCRIPTASE-LIKE PROTEIN-RELATED"/>
    <property type="match status" value="1"/>
</dbReference>
<dbReference type="Pfam" id="PF00078">
    <property type="entry name" value="RVT_1"/>
    <property type="match status" value="1"/>
</dbReference>
<evidence type="ECO:0000313" key="2">
    <source>
        <dbReference type="EMBL" id="RVW25179.1"/>
    </source>
</evidence>
<organism evidence="2 3">
    <name type="scientific">Vitis vinifera</name>
    <name type="common">Grape</name>
    <dbReference type="NCBI Taxonomy" id="29760"/>
    <lineage>
        <taxon>Eukaryota</taxon>
        <taxon>Viridiplantae</taxon>
        <taxon>Streptophyta</taxon>
        <taxon>Embryophyta</taxon>
        <taxon>Tracheophyta</taxon>
        <taxon>Spermatophyta</taxon>
        <taxon>Magnoliopsida</taxon>
        <taxon>eudicotyledons</taxon>
        <taxon>Gunneridae</taxon>
        <taxon>Pentapetalae</taxon>
        <taxon>rosids</taxon>
        <taxon>Vitales</taxon>
        <taxon>Vitaceae</taxon>
        <taxon>Viteae</taxon>
        <taxon>Vitis</taxon>
    </lineage>
</organism>
<dbReference type="InterPro" id="IPR052343">
    <property type="entry name" value="Retrotransposon-Effector_Assoc"/>
</dbReference>
<accession>A0A438CPV6</accession>
<name>A0A438CPV6_VITVI</name>
<dbReference type="PANTHER" id="PTHR46890:SF50">
    <property type="entry name" value="RNA-DIRECTED DNA POLYMERASE, EUKARYOTA, REVERSE TRANSCRIPTASE ZINC-BINDING DOMAIN PROTEIN-RELATED"/>
    <property type="match status" value="1"/>
</dbReference>
<feature type="domain" description="Reverse transcriptase" evidence="1">
    <location>
        <begin position="1"/>
        <end position="183"/>
    </location>
</feature>
<dbReference type="CDD" id="cd01650">
    <property type="entry name" value="RT_nLTR_like"/>
    <property type="match status" value="1"/>
</dbReference>
<dbReference type="InterPro" id="IPR000477">
    <property type="entry name" value="RT_dom"/>
</dbReference>
<dbReference type="SUPFAM" id="SSF56672">
    <property type="entry name" value="DNA/RNA polymerases"/>
    <property type="match status" value="1"/>
</dbReference>
<proteinExistence type="predicted"/>
<dbReference type="AlphaFoldDB" id="A0A438CPV6"/>
<dbReference type="Proteomes" id="UP000288805">
    <property type="component" value="Unassembled WGS sequence"/>
</dbReference>
<evidence type="ECO:0000259" key="1">
    <source>
        <dbReference type="PROSITE" id="PS50878"/>
    </source>
</evidence>
<protein>
    <recommendedName>
        <fullName evidence="1">Reverse transcriptase domain-containing protein</fullName>
    </recommendedName>
</protein>
<dbReference type="InterPro" id="IPR043502">
    <property type="entry name" value="DNA/RNA_pol_sf"/>
</dbReference>
<dbReference type="PROSITE" id="PS50878">
    <property type="entry name" value="RT_POL"/>
    <property type="match status" value="1"/>
</dbReference>
<sequence length="430" mass="48162">MGKVITESQNAFVEGRQILDAILIANEVVDSRLKSNKGGVLFKLDIEKAYDHVNWKFLLAVLRKMGFGSRGLRQGDPLSSYLFVIAMLVFSYLLRRAISGGHLSSWQVRDKSGDGIPISHLLFACDTLVFCEASQDQMTYLSRLLMWFEACSGLRINLEKSELISMDRTSKVEIGEDTEGFSLRWWALVQKPHPCKVENDLFGEKERWFGCEKSLSNEFNPLMQVELGYAIEREALWKQVINQKYGEDDGGWRSREVSERFGVGLWKPIRKEWNYLSSRKLGWRMFGTLKIQATRVHKAMEDKVIWTASRCGTLSIKSPYSILEPENPPLFSSSSIWRSSAPPKDGGDARMATMDQSWFQGGGADCDGKGGIGGDGGCGDNVVGEAAGMRLVEYESVIPYWLQARLGNTPEGEVGDAENALTSMQMTDVT</sequence>
<comment type="caution">
    <text evidence="2">The sequence shown here is derived from an EMBL/GenBank/DDBJ whole genome shotgun (WGS) entry which is preliminary data.</text>
</comment>
<reference evidence="2 3" key="1">
    <citation type="journal article" date="2018" name="PLoS Genet.">
        <title>Population sequencing reveals clonal diversity and ancestral inbreeding in the grapevine cultivar Chardonnay.</title>
        <authorList>
            <person name="Roach M.J."/>
            <person name="Johnson D.L."/>
            <person name="Bohlmann J."/>
            <person name="van Vuuren H.J."/>
            <person name="Jones S.J."/>
            <person name="Pretorius I.S."/>
            <person name="Schmidt S.A."/>
            <person name="Borneman A.R."/>
        </authorList>
    </citation>
    <scope>NUCLEOTIDE SEQUENCE [LARGE SCALE GENOMIC DNA]</scope>
    <source>
        <strain evidence="3">cv. Chardonnay</strain>
        <tissue evidence="2">Leaf</tissue>
    </source>
</reference>